<dbReference type="PANTHER" id="PTHR35807:SF1">
    <property type="entry name" value="TRANSCRIPTIONAL REGULATOR REDD"/>
    <property type="match status" value="1"/>
</dbReference>
<evidence type="ECO:0000256" key="1">
    <source>
        <dbReference type="ARBA" id="ARBA00005820"/>
    </source>
</evidence>
<evidence type="ECO:0000313" key="8">
    <source>
        <dbReference type="Proteomes" id="UP001552427"/>
    </source>
</evidence>
<evidence type="ECO:0000256" key="4">
    <source>
        <dbReference type="ARBA" id="ARBA00023163"/>
    </source>
</evidence>
<dbReference type="SUPFAM" id="SSF48452">
    <property type="entry name" value="TPR-like"/>
    <property type="match status" value="1"/>
</dbReference>
<keyword evidence="3 5" id="KW-0238">DNA-binding</keyword>
<keyword evidence="8" id="KW-1185">Reference proteome</keyword>
<reference evidence="7 8" key="1">
    <citation type="submission" date="2024-06" db="EMBL/GenBank/DDBJ databases">
        <title>The Natural Products Discovery Center: Release of the First 8490 Sequenced Strains for Exploring Actinobacteria Biosynthetic Diversity.</title>
        <authorList>
            <person name="Kalkreuter E."/>
            <person name="Kautsar S.A."/>
            <person name="Yang D."/>
            <person name="Bader C.D."/>
            <person name="Teijaro C.N."/>
            <person name="Fluegel L."/>
            <person name="Davis C.M."/>
            <person name="Simpson J.R."/>
            <person name="Lauterbach L."/>
            <person name="Steele A.D."/>
            <person name="Gui C."/>
            <person name="Meng S."/>
            <person name="Li G."/>
            <person name="Viehrig K."/>
            <person name="Ye F."/>
            <person name="Su P."/>
            <person name="Kiefer A.F."/>
            <person name="Nichols A."/>
            <person name="Cepeda A.J."/>
            <person name="Yan W."/>
            <person name="Fan B."/>
            <person name="Jiang Y."/>
            <person name="Adhikari A."/>
            <person name="Zheng C.-J."/>
            <person name="Schuster L."/>
            <person name="Cowan T.M."/>
            <person name="Smanski M.J."/>
            <person name="Chevrette M.G."/>
            <person name="De Carvalho L.P.S."/>
            <person name="Shen B."/>
        </authorList>
    </citation>
    <scope>NUCLEOTIDE SEQUENCE [LARGE SCALE GENOMIC DNA]</scope>
    <source>
        <strain evidence="7 8">NPDC049574</strain>
    </source>
</reference>
<dbReference type="Pfam" id="PF00486">
    <property type="entry name" value="Trans_reg_C"/>
    <property type="match status" value="1"/>
</dbReference>
<dbReference type="InterPro" id="IPR051677">
    <property type="entry name" value="AfsR-DnrI-RedD_regulator"/>
</dbReference>
<feature type="domain" description="OmpR/PhoB-type" evidence="6">
    <location>
        <begin position="1"/>
        <end position="90"/>
    </location>
</feature>
<keyword evidence="4" id="KW-0804">Transcription</keyword>
<evidence type="ECO:0000256" key="2">
    <source>
        <dbReference type="ARBA" id="ARBA00023015"/>
    </source>
</evidence>
<sequence length="284" mass="31775">MQFGILGALEVVDGEEHLSLRSIQQRTLLALLLCHHGKVAHSDVLIDALWGAEAGDAGGARLRLQLHRLRRTLRDCAPIVHRAAGYQLRVPSEAVDARRFEDLVRQGRQAIAAWNDARGSDLLRAALDMWRGPALSGLNDISLLRQHATRLEEQRLAALADRIEADLRLRRHGDLIAELSELVREHPLREKFRAQLMIALYHSGRQADALDVYRDGRDILSEDLGLEPSPELRRLQTAILARDASLSLGPPPPAAPTEGAKRRVHRRTTLRHAPTCPHCARRVR</sequence>
<evidence type="ECO:0000313" key="7">
    <source>
        <dbReference type="EMBL" id="MEV4290790.1"/>
    </source>
</evidence>
<accession>A0ABV3HE37</accession>
<dbReference type="SUPFAM" id="SSF46894">
    <property type="entry name" value="C-terminal effector domain of the bipartite response regulators"/>
    <property type="match status" value="1"/>
</dbReference>
<gene>
    <name evidence="7" type="ORF">AB0K40_35215</name>
</gene>
<dbReference type="InterPro" id="IPR011990">
    <property type="entry name" value="TPR-like_helical_dom_sf"/>
</dbReference>
<protein>
    <submittedName>
        <fullName evidence="7">AfsR/SARP family transcriptional regulator</fullName>
    </submittedName>
</protein>
<evidence type="ECO:0000256" key="5">
    <source>
        <dbReference type="PROSITE-ProRule" id="PRU01091"/>
    </source>
</evidence>
<evidence type="ECO:0000256" key="3">
    <source>
        <dbReference type="ARBA" id="ARBA00023125"/>
    </source>
</evidence>
<dbReference type="Gene3D" id="1.10.10.10">
    <property type="entry name" value="Winged helix-like DNA-binding domain superfamily/Winged helix DNA-binding domain"/>
    <property type="match status" value="1"/>
</dbReference>
<dbReference type="InterPro" id="IPR001867">
    <property type="entry name" value="OmpR/PhoB-type_DNA-bd"/>
</dbReference>
<keyword evidence="2" id="KW-0805">Transcription regulation</keyword>
<organism evidence="7 8">
    <name type="scientific">Nonomuraea bangladeshensis</name>
    <dbReference type="NCBI Taxonomy" id="404385"/>
    <lineage>
        <taxon>Bacteria</taxon>
        <taxon>Bacillati</taxon>
        <taxon>Actinomycetota</taxon>
        <taxon>Actinomycetes</taxon>
        <taxon>Streptosporangiales</taxon>
        <taxon>Streptosporangiaceae</taxon>
        <taxon>Nonomuraea</taxon>
    </lineage>
</organism>
<dbReference type="PANTHER" id="PTHR35807">
    <property type="entry name" value="TRANSCRIPTIONAL REGULATOR REDD-RELATED"/>
    <property type="match status" value="1"/>
</dbReference>
<dbReference type="InterPro" id="IPR016032">
    <property type="entry name" value="Sig_transdc_resp-reg_C-effctor"/>
</dbReference>
<comment type="caution">
    <text evidence="7">The sequence shown here is derived from an EMBL/GenBank/DDBJ whole genome shotgun (WGS) entry which is preliminary data.</text>
</comment>
<comment type="similarity">
    <text evidence="1">Belongs to the AfsR/DnrI/RedD regulatory family.</text>
</comment>
<dbReference type="Pfam" id="PF03704">
    <property type="entry name" value="BTAD"/>
    <property type="match status" value="1"/>
</dbReference>
<feature type="DNA-binding region" description="OmpR/PhoB-type" evidence="5">
    <location>
        <begin position="1"/>
        <end position="90"/>
    </location>
</feature>
<dbReference type="SMART" id="SM00862">
    <property type="entry name" value="Trans_reg_C"/>
    <property type="match status" value="1"/>
</dbReference>
<dbReference type="InterPro" id="IPR036388">
    <property type="entry name" value="WH-like_DNA-bd_sf"/>
</dbReference>
<dbReference type="SMART" id="SM01043">
    <property type="entry name" value="BTAD"/>
    <property type="match status" value="1"/>
</dbReference>
<dbReference type="EMBL" id="JBFARM010000012">
    <property type="protein sequence ID" value="MEV4290790.1"/>
    <property type="molecule type" value="Genomic_DNA"/>
</dbReference>
<dbReference type="InterPro" id="IPR005158">
    <property type="entry name" value="BTAD"/>
</dbReference>
<evidence type="ECO:0000259" key="6">
    <source>
        <dbReference type="PROSITE" id="PS51755"/>
    </source>
</evidence>
<name>A0ABV3HE37_9ACTN</name>
<dbReference type="PROSITE" id="PS51755">
    <property type="entry name" value="OMPR_PHOB"/>
    <property type="match status" value="1"/>
</dbReference>
<dbReference type="CDD" id="cd15831">
    <property type="entry name" value="BTAD"/>
    <property type="match status" value="1"/>
</dbReference>
<dbReference type="RefSeq" id="WP_364458193.1">
    <property type="nucleotide sequence ID" value="NZ_JBFARM010000012.1"/>
</dbReference>
<proteinExistence type="inferred from homology"/>
<dbReference type="Gene3D" id="1.25.40.10">
    <property type="entry name" value="Tetratricopeptide repeat domain"/>
    <property type="match status" value="1"/>
</dbReference>
<dbReference type="Proteomes" id="UP001552427">
    <property type="component" value="Unassembled WGS sequence"/>
</dbReference>